<evidence type="ECO:0000313" key="1">
    <source>
        <dbReference type="EMBL" id="SMX65031.1"/>
    </source>
</evidence>
<dbReference type="EMBL" id="FXZD01000001">
    <property type="protein sequence ID" value="SMX65031.1"/>
    <property type="molecule type" value="Genomic_DNA"/>
</dbReference>
<dbReference type="AlphaFoldDB" id="A0A2H1HQ65"/>
<reference evidence="1 2" key="1">
    <citation type="submission" date="2017-03" db="EMBL/GenBank/DDBJ databases">
        <authorList>
            <person name="Afonso C.L."/>
            <person name="Miller P.J."/>
            <person name="Scott M.A."/>
            <person name="Spackman E."/>
            <person name="Goraichik I."/>
            <person name="Dimitrov K.M."/>
            <person name="Suarez D.L."/>
            <person name="Swayne D.E."/>
        </authorList>
    </citation>
    <scope>NUCLEOTIDE SEQUENCE [LARGE SCALE GENOMIC DNA]</scope>
    <source>
        <strain evidence="1 2">CNRZ 918</strain>
    </source>
</reference>
<protein>
    <submittedName>
        <fullName evidence="1">Uncharacterized protein</fullName>
    </submittedName>
</protein>
<dbReference type="Proteomes" id="UP000234433">
    <property type="component" value="Unassembled WGS sequence"/>
</dbReference>
<proteinExistence type="predicted"/>
<evidence type="ECO:0000313" key="2">
    <source>
        <dbReference type="Proteomes" id="UP000234433"/>
    </source>
</evidence>
<organism evidence="1 2">
    <name type="scientific">Brevibacterium antiquum CNRZ 918</name>
    <dbReference type="NCBI Taxonomy" id="1255637"/>
    <lineage>
        <taxon>Bacteria</taxon>
        <taxon>Bacillati</taxon>
        <taxon>Actinomycetota</taxon>
        <taxon>Actinomycetes</taxon>
        <taxon>Micrococcales</taxon>
        <taxon>Brevibacteriaceae</taxon>
        <taxon>Brevibacterium</taxon>
    </lineage>
</organism>
<accession>A0A2H1HQ65</accession>
<sequence length="27" mass="2840">MADCDARHSTASLKLLAAHCTGSFGEF</sequence>
<name>A0A2H1HQ65_9MICO</name>
<gene>
    <name evidence="1" type="ORF">BANT918_00307</name>
</gene>